<dbReference type="Pfam" id="PF02627">
    <property type="entry name" value="CMD"/>
    <property type="match status" value="1"/>
</dbReference>
<keyword evidence="3" id="KW-1185">Reference proteome</keyword>
<keyword evidence="2" id="KW-0575">Peroxidase</keyword>
<dbReference type="AlphaFoldDB" id="A0A1M7Y4E4"/>
<dbReference type="STRING" id="1121416.SAMN02745220_01767"/>
<sequence>MTEQKFLSRTYFDVSRSYPEIMSAMSELGTVVRKSGPLDEKTTHLIQLAAAAANNSEGSVHSHSRRAIDAGATPEEIYHTILLLIPTCGFPRAMAAVSWCRDIVEGESGE</sequence>
<dbReference type="Gene3D" id="1.20.1290.10">
    <property type="entry name" value="AhpD-like"/>
    <property type="match status" value="1"/>
</dbReference>
<organism evidence="2 3">
    <name type="scientific">Desulfopila aestuarii DSM 18488</name>
    <dbReference type="NCBI Taxonomy" id="1121416"/>
    <lineage>
        <taxon>Bacteria</taxon>
        <taxon>Pseudomonadati</taxon>
        <taxon>Thermodesulfobacteriota</taxon>
        <taxon>Desulfobulbia</taxon>
        <taxon>Desulfobulbales</taxon>
        <taxon>Desulfocapsaceae</taxon>
        <taxon>Desulfopila</taxon>
    </lineage>
</organism>
<keyword evidence="2" id="KW-0560">Oxidoreductase</keyword>
<dbReference type="PANTHER" id="PTHR33930">
    <property type="entry name" value="ALKYL HYDROPEROXIDE REDUCTASE AHPD"/>
    <property type="match status" value="1"/>
</dbReference>
<proteinExistence type="predicted"/>
<dbReference type="InterPro" id="IPR029032">
    <property type="entry name" value="AhpD-like"/>
</dbReference>
<accession>A0A1M7Y4E4</accession>
<dbReference type="OrthoDB" id="425264at2"/>
<dbReference type="PANTHER" id="PTHR33930:SF2">
    <property type="entry name" value="BLR3452 PROTEIN"/>
    <property type="match status" value="1"/>
</dbReference>
<protein>
    <submittedName>
        <fullName evidence="2">Alkylhydroperoxidase AhpD family core domain-containing protein</fullName>
    </submittedName>
</protein>
<evidence type="ECO:0000313" key="3">
    <source>
        <dbReference type="Proteomes" id="UP000184603"/>
    </source>
</evidence>
<dbReference type="InterPro" id="IPR003779">
    <property type="entry name" value="CMD-like"/>
</dbReference>
<dbReference type="RefSeq" id="WP_073613090.1">
    <property type="nucleotide sequence ID" value="NZ_FRFE01000007.1"/>
</dbReference>
<feature type="domain" description="Carboxymuconolactone decarboxylase-like" evidence="1">
    <location>
        <begin position="19"/>
        <end position="100"/>
    </location>
</feature>
<name>A0A1M7Y4E4_9BACT</name>
<dbReference type="EMBL" id="FRFE01000007">
    <property type="protein sequence ID" value="SHO47169.1"/>
    <property type="molecule type" value="Genomic_DNA"/>
</dbReference>
<evidence type="ECO:0000313" key="2">
    <source>
        <dbReference type="EMBL" id="SHO47169.1"/>
    </source>
</evidence>
<evidence type="ECO:0000259" key="1">
    <source>
        <dbReference type="Pfam" id="PF02627"/>
    </source>
</evidence>
<gene>
    <name evidence="2" type="ORF">SAMN02745220_01767</name>
</gene>
<dbReference type="SUPFAM" id="SSF69118">
    <property type="entry name" value="AhpD-like"/>
    <property type="match status" value="1"/>
</dbReference>
<reference evidence="2 3" key="1">
    <citation type="submission" date="2016-12" db="EMBL/GenBank/DDBJ databases">
        <authorList>
            <person name="Song W.-J."/>
            <person name="Kurnit D.M."/>
        </authorList>
    </citation>
    <scope>NUCLEOTIDE SEQUENCE [LARGE SCALE GENOMIC DNA]</scope>
    <source>
        <strain evidence="2 3">DSM 18488</strain>
    </source>
</reference>
<dbReference type="GO" id="GO:0051920">
    <property type="term" value="F:peroxiredoxin activity"/>
    <property type="evidence" value="ECO:0007669"/>
    <property type="project" value="InterPro"/>
</dbReference>
<dbReference type="Proteomes" id="UP000184603">
    <property type="component" value="Unassembled WGS sequence"/>
</dbReference>